<dbReference type="GO" id="GO:0043200">
    <property type="term" value="P:response to amino acid"/>
    <property type="evidence" value="ECO:0007669"/>
    <property type="project" value="TreeGrafter"/>
</dbReference>
<dbReference type="PANTHER" id="PTHR30154">
    <property type="entry name" value="LEUCINE-RESPONSIVE REGULATORY PROTEIN"/>
    <property type="match status" value="1"/>
</dbReference>
<reference evidence="2" key="1">
    <citation type="submission" date="2017-03" db="EMBL/GenBank/DDBJ databases">
        <authorList>
            <person name="Herbold C."/>
        </authorList>
    </citation>
    <scope>NUCLEOTIDE SEQUENCE [LARGE SCALE GENOMIC DNA]</scope>
</reference>
<protein>
    <submittedName>
        <fullName evidence="1">Putative GAF sensor protein</fullName>
    </submittedName>
</protein>
<dbReference type="OrthoDB" id="6995at2157"/>
<dbReference type="GO" id="GO:0005829">
    <property type="term" value="C:cytosol"/>
    <property type="evidence" value="ECO:0007669"/>
    <property type="project" value="TreeGrafter"/>
</dbReference>
<dbReference type="InterPro" id="IPR036388">
    <property type="entry name" value="WH-like_DNA-bd_sf"/>
</dbReference>
<keyword evidence="2" id="KW-1185">Reference proteome</keyword>
<dbReference type="PANTHER" id="PTHR30154:SF34">
    <property type="entry name" value="TRANSCRIPTIONAL REGULATOR AZLB"/>
    <property type="match status" value="1"/>
</dbReference>
<dbReference type="InterPro" id="IPR036390">
    <property type="entry name" value="WH_DNA-bd_sf"/>
</dbReference>
<sequence>MDNIFAKPITDRLVIIHLLIDTIDEVILSSLSKNAKNDTREILENLMDSGYNLTESEIESRITNLEDSGVITGYTISVDLKKIPRRTIRVSLVTFRTSQHLPKRLEGLRKYLADAPFVIFSGKTRGGYDWITIQSFFNEEMADDESDIYRNLFGDIIQSYEIYDFVPMKEPSHQALTHTKREYKKFLDEWIPPFLGK</sequence>
<dbReference type="InterPro" id="IPR019888">
    <property type="entry name" value="Tscrpt_reg_AsnC-like"/>
</dbReference>
<gene>
    <name evidence="1" type="ORF">NCS_30363</name>
</gene>
<dbReference type="EMBL" id="LT841358">
    <property type="protein sequence ID" value="SMH72523.1"/>
    <property type="molecule type" value="Genomic_DNA"/>
</dbReference>
<dbReference type="SMART" id="SM00344">
    <property type="entry name" value="HTH_ASNC"/>
    <property type="match status" value="1"/>
</dbReference>
<proteinExistence type="predicted"/>
<dbReference type="Gene3D" id="1.10.10.10">
    <property type="entry name" value="Winged helix-like DNA-binding domain superfamily/Winged helix DNA-binding domain"/>
    <property type="match status" value="1"/>
</dbReference>
<evidence type="ECO:0000313" key="2">
    <source>
        <dbReference type="Proteomes" id="UP000230607"/>
    </source>
</evidence>
<accession>A0A2H1FIC7</accession>
<evidence type="ECO:0000313" key="1">
    <source>
        <dbReference type="EMBL" id="SMH72523.1"/>
    </source>
</evidence>
<name>A0A2H1FIC7_9ARCH</name>
<dbReference type="AlphaFoldDB" id="A0A2H1FIC7"/>
<dbReference type="GO" id="GO:0043565">
    <property type="term" value="F:sequence-specific DNA binding"/>
    <property type="evidence" value="ECO:0007669"/>
    <property type="project" value="TreeGrafter"/>
</dbReference>
<dbReference type="Proteomes" id="UP000230607">
    <property type="component" value="Chromosome 1"/>
</dbReference>
<organism evidence="1 2">
    <name type="scientific">Candidatus Nitrosotalea okcheonensis</name>
    <dbReference type="NCBI Taxonomy" id="1903276"/>
    <lineage>
        <taxon>Archaea</taxon>
        <taxon>Nitrososphaerota</taxon>
        <taxon>Nitrososphaeria</taxon>
        <taxon>Nitrosotaleales</taxon>
        <taxon>Nitrosotaleaceae</taxon>
        <taxon>Nitrosotalea</taxon>
    </lineage>
</organism>
<dbReference type="RefSeq" id="WP_157928274.1">
    <property type="nucleotide sequence ID" value="NZ_LT841358.1"/>
</dbReference>
<dbReference type="SUPFAM" id="SSF46785">
    <property type="entry name" value="Winged helix' DNA-binding domain"/>
    <property type="match status" value="1"/>
</dbReference>